<name>A0A5R9Q618_9GAMM</name>
<dbReference type="Proteomes" id="UP000309186">
    <property type="component" value="Unassembled WGS sequence"/>
</dbReference>
<accession>A0A5R9Q618</accession>
<protein>
    <submittedName>
        <fullName evidence="1">Uncharacterized protein</fullName>
    </submittedName>
</protein>
<sequence>MKLTLNKKNLKNLNANKQLIEKEFTPKVAGGNPGAASQEGGFTCRGYLGRTATNCDCKAF</sequence>
<evidence type="ECO:0000313" key="2">
    <source>
        <dbReference type="Proteomes" id="UP000309186"/>
    </source>
</evidence>
<gene>
    <name evidence="1" type="ORF">C1E24_06930</name>
</gene>
<dbReference type="RefSeq" id="WP_138480025.1">
    <property type="nucleotide sequence ID" value="NZ_PPSW01000009.1"/>
</dbReference>
<dbReference type="AlphaFoldDB" id="A0A5R9Q618"/>
<reference evidence="1 2" key="1">
    <citation type="submission" date="2018-01" db="EMBL/GenBank/DDBJ databases">
        <title>Co-occurrence of chitin degradation, pigmentation and bioactivity in marine Pseudoalteromonas.</title>
        <authorList>
            <person name="Paulsen S."/>
            <person name="Gram L."/>
            <person name="Machado H."/>
        </authorList>
    </citation>
    <scope>NUCLEOTIDE SEQUENCE [LARGE SCALE GENOMIC DNA]</scope>
    <source>
        <strain evidence="1 2">S3663</strain>
    </source>
</reference>
<proteinExistence type="predicted"/>
<organism evidence="1 2">
    <name type="scientific">Pseudoalteromonas phenolica</name>
    <dbReference type="NCBI Taxonomy" id="161398"/>
    <lineage>
        <taxon>Bacteria</taxon>
        <taxon>Pseudomonadati</taxon>
        <taxon>Pseudomonadota</taxon>
        <taxon>Gammaproteobacteria</taxon>
        <taxon>Alteromonadales</taxon>
        <taxon>Pseudoalteromonadaceae</taxon>
        <taxon>Pseudoalteromonas</taxon>
    </lineage>
</organism>
<comment type="caution">
    <text evidence="1">The sequence shown here is derived from an EMBL/GenBank/DDBJ whole genome shotgun (WGS) entry which is preliminary data.</text>
</comment>
<evidence type="ECO:0000313" key="1">
    <source>
        <dbReference type="EMBL" id="TLX47719.1"/>
    </source>
</evidence>
<dbReference type="EMBL" id="PPSW01000009">
    <property type="protein sequence ID" value="TLX47719.1"/>
    <property type="molecule type" value="Genomic_DNA"/>
</dbReference>